<evidence type="ECO:0000256" key="1">
    <source>
        <dbReference type="ARBA" id="ARBA00002254"/>
    </source>
</evidence>
<evidence type="ECO:0000256" key="10">
    <source>
        <dbReference type="RuleBase" id="RU364125"/>
    </source>
</evidence>
<evidence type="ECO:0000313" key="12">
    <source>
        <dbReference type="Proteomes" id="UP000318483"/>
    </source>
</evidence>
<keyword evidence="10" id="KW-0997">Cell inner membrane</keyword>
<evidence type="ECO:0000256" key="6">
    <source>
        <dbReference type="ARBA" id="ARBA00022692"/>
    </source>
</evidence>
<dbReference type="GO" id="GO:0071973">
    <property type="term" value="P:bacterial-type flagellum-dependent cell motility"/>
    <property type="evidence" value="ECO:0007669"/>
    <property type="project" value="InterPro"/>
</dbReference>
<evidence type="ECO:0000256" key="3">
    <source>
        <dbReference type="ARBA" id="ARBA00008281"/>
    </source>
</evidence>
<organism evidence="11 12">
    <name type="scientific">Qingshengfaniella alkalisoli</name>
    <dbReference type="NCBI Taxonomy" id="2599296"/>
    <lineage>
        <taxon>Bacteria</taxon>
        <taxon>Pseudomonadati</taxon>
        <taxon>Pseudomonadota</taxon>
        <taxon>Alphaproteobacteria</taxon>
        <taxon>Rhodobacterales</taxon>
        <taxon>Paracoccaceae</taxon>
        <taxon>Qingshengfaniella</taxon>
    </lineage>
</organism>
<dbReference type="InterPro" id="IPR005503">
    <property type="entry name" value="FliL"/>
</dbReference>
<evidence type="ECO:0000256" key="5">
    <source>
        <dbReference type="ARBA" id="ARBA00022500"/>
    </source>
</evidence>
<keyword evidence="6" id="KW-0812">Transmembrane</keyword>
<evidence type="ECO:0000256" key="2">
    <source>
        <dbReference type="ARBA" id="ARBA00004162"/>
    </source>
</evidence>
<dbReference type="AlphaFoldDB" id="A0A5B8J740"/>
<dbReference type="GO" id="GO:0006935">
    <property type="term" value="P:chemotaxis"/>
    <property type="evidence" value="ECO:0007669"/>
    <property type="project" value="UniProtKB-KW"/>
</dbReference>
<gene>
    <name evidence="11" type="ORF">FPZ52_11305</name>
</gene>
<name>A0A5B8J740_9RHOB</name>
<keyword evidence="11" id="KW-0282">Flagellum</keyword>
<keyword evidence="4" id="KW-1003">Cell membrane</keyword>
<evidence type="ECO:0000256" key="7">
    <source>
        <dbReference type="ARBA" id="ARBA00022779"/>
    </source>
</evidence>
<keyword evidence="8" id="KW-1133">Transmembrane helix</keyword>
<keyword evidence="11" id="KW-0969">Cilium</keyword>
<keyword evidence="5 10" id="KW-0145">Chemotaxis</keyword>
<dbReference type="Pfam" id="PF03748">
    <property type="entry name" value="FliL"/>
    <property type="match status" value="1"/>
</dbReference>
<dbReference type="Proteomes" id="UP000318483">
    <property type="component" value="Chromosome"/>
</dbReference>
<evidence type="ECO:0000256" key="4">
    <source>
        <dbReference type="ARBA" id="ARBA00022475"/>
    </source>
</evidence>
<dbReference type="EMBL" id="CP042261">
    <property type="protein sequence ID" value="QDY70150.1"/>
    <property type="molecule type" value="Genomic_DNA"/>
</dbReference>
<evidence type="ECO:0000313" key="11">
    <source>
        <dbReference type="EMBL" id="QDY70150.1"/>
    </source>
</evidence>
<sequence length="164" mass="17730">MAKLLPAILALVGIGAGVGAGLHLKSDTVEEMEHTTECIPPNTPTYTLTEPKKHADGPSEFVTMSNQFVVPVFTGDGVDAMVMLSLNLEVGQGHKEELFKREPKIRDAFLRALFEHSNAGGFDGNFIEMIELDSLRSALREAAAKTAGPMVRDVLIADLVKQKV</sequence>
<comment type="function">
    <text evidence="1 10">Controls the rotational direction of flagella during chemotaxis.</text>
</comment>
<keyword evidence="7 10" id="KW-0283">Flagellar rotation</keyword>
<dbReference type="GO" id="GO:0009425">
    <property type="term" value="C:bacterial-type flagellum basal body"/>
    <property type="evidence" value="ECO:0007669"/>
    <property type="project" value="InterPro"/>
</dbReference>
<dbReference type="RefSeq" id="WP_146365570.1">
    <property type="nucleotide sequence ID" value="NZ_CP042261.1"/>
</dbReference>
<proteinExistence type="inferred from homology"/>
<evidence type="ECO:0000256" key="9">
    <source>
        <dbReference type="ARBA" id="ARBA00023136"/>
    </source>
</evidence>
<keyword evidence="11" id="KW-0966">Cell projection</keyword>
<dbReference type="GO" id="GO:0005886">
    <property type="term" value="C:plasma membrane"/>
    <property type="evidence" value="ECO:0007669"/>
    <property type="project" value="UniProtKB-SubCell"/>
</dbReference>
<evidence type="ECO:0000256" key="8">
    <source>
        <dbReference type="ARBA" id="ARBA00022989"/>
    </source>
</evidence>
<protein>
    <recommendedName>
        <fullName evidence="10">Flagellar protein FliL</fullName>
    </recommendedName>
</protein>
<dbReference type="KEGG" id="lit:FPZ52_11305"/>
<comment type="subcellular location">
    <subcellularLocation>
        <location evidence="10">Cell inner membrane</location>
    </subcellularLocation>
    <subcellularLocation>
        <location evidence="2">Cell membrane</location>
        <topology evidence="2">Single-pass membrane protein</topology>
    </subcellularLocation>
</comment>
<accession>A0A5B8J740</accession>
<keyword evidence="12" id="KW-1185">Reference proteome</keyword>
<comment type="similarity">
    <text evidence="3 10">Belongs to the FliL family.</text>
</comment>
<reference evidence="11 12" key="1">
    <citation type="submission" date="2019-07" db="EMBL/GenBank/DDBJ databases">
        <title>Litoreibacter alkalisoli sp. nov., isolated from saline-alkaline soil.</title>
        <authorList>
            <person name="Wang S."/>
            <person name="Xu L."/>
            <person name="Xing Y.-T."/>
            <person name="Sun J.-Q."/>
        </authorList>
    </citation>
    <scope>NUCLEOTIDE SEQUENCE [LARGE SCALE GENOMIC DNA]</scope>
    <source>
        <strain evidence="11 12">LN3S51</strain>
    </source>
</reference>
<keyword evidence="9 10" id="KW-0472">Membrane</keyword>
<dbReference type="OrthoDB" id="7864548at2"/>